<keyword evidence="1" id="KW-0479">Metal-binding</keyword>
<dbReference type="InterPro" id="IPR036236">
    <property type="entry name" value="Znf_C2H2_sf"/>
</dbReference>
<evidence type="ECO:0000259" key="2">
    <source>
        <dbReference type="PROSITE" id="PS50157"/>
    </source>
</evidence>
<dbReference type="EMBL" id="KL596942">
    <property type="protein sequence ID" value="KER21773.1"/>
    <property type="molecule type" value="Genomic_DNA"/>
</dbReference>
<reference evidence="3 4" key="1">
    <citation type="submission" date="2013-11" db="EMBL/GenBank/DDBJ databases">
        <title>Opisthorchis viverrini - life in the bile duct.</title>
        <authorList>
            <person name="Young N.D."/>
            <person name="Nagarajan N."/>
            <person name="Lin S.J."/>
            <person name="Korhonen P.K."/>
            <person name="Jex A.R."/>
            <person name="Hall R.S."/>
            <person name="Safavi-Hemami H."/>
            <person name="Kaewkong W."/>
            <person name="Bertrand D."/>
            <person name="Gao S."/>
            <person name="Seet Q."/>
            <person name="Wongkham S."/>
            <person name="Teh B.T."/>
            <person name="Wongkham C."/>
            <person name="Intapan P.M."/>
            <person name="Maleewong W."/>
            <person name="Yang X."/>
            <person name="Hu M."/>
            <person name="Wang Z."/>
            <person name="Hofmann A."/>
            <person name="Sternberg P.W."/>
            <person name="Tan P."/>
            <person name="Wang J."/>
            <person name="Gasser R.B."/>
        </authorList>
    </citation>
    <scope>NUCLEOTIDE SEQUENCE [LARGE SCALE GENOMIC DNA]</scope>
</reference>
<dbReference type="SUPFAM" id="SSF57667">
    <property type="entry name" value="beta-beta-alpha zinc fingers"/>
    <property type="match status" value="1"/>
</dbReference>
<name>A0A074Z3Z9_OPIVI</name>
<dbReference type="Gene3D" id="3.30.160.60">
    <property type="entry name" value="Classic Zinc Finger"/>
    <property type="match status" value="1"/>
</dbReference>
<accession>A0A074Z3Z9</accession>
<evidence type="ECO:0000313" key="3">
    <source>
        <dbReference type="EMBL" id="KER21773.1"/>
    </source>
</evidence>
<dbReference type="CTD" id="20324148"/>
<gene>
    <name evidence="3" type="ORF">T265_09980</name>
</gene>
<dbReference type="OrthoDB" id="3437960at2759"/>
<dbReference type="RefSeq" id="XP_009174481.1">
    <property type="nucleotide sequence ID" value="XM_009176217.1"/>
</dbReference>
<sequence>MGQPKVATLNDLSIRINQCPKCGKFFSSWRILYQHRRSVHPKETRQQHDECGTLFCGRSGSHRHLRTAHAKAQSHVRGQCRKCFTGLGNFRKHVENNQAVINAACVLTNYFSWGLPFPVGGKFRPVKQPSQFGQASAKRTLVKAIRRSEQTKTPERTSRVFRMPHNSLHCGQLTDIKICTCTQTVLVDLTCLQETSRTSATTRAEKVLVPNGEHAFQAGIPCFSTGDLFTDRSRASTVAKLDRVLPKTEL</sequence>
<keyword evidence="4" id="KW-1185">Reference proteome</keyword>
<dbReference type="PROSITE" id="PS50157">
    <property type="entry name" value="ZINC_FINGER_C2H2_2"/>
    <property type="match status" value="1"/>
</dbReference>
<dbReference type="Proteomes" id="UP000054324">
    <property type="component" value="Unassembled WGS sequence"/>
</dbReference>
<dbReference type="GO" id="GO:0008270">
    <property type="term" value="F:zinc ion binding"/>
    <property type="evidence" value="ECO:0007669"/>
    <property type="project" value="UniProtKB-KW"/>
</dbReference>
<dbReference type="InterPro" id="IPR013087">
    <property type="entry name" value="Znf_C2H2_type"/>
</dbReference>
<dbReference type="AlphaFoldDB" id="A0A074Z3Z9"/>
<evidence type="ECO:0000313" key="4">
    <source>
        <dbReference type="Proteomes" id="UP000054324"/>
    </source>
</evidence>
<dbReference type="PROSITE" id="PS00028">
    <property type="entry name" value="ZINC_FINGER_C2H2_1"/>
    <property type="match status" value="1"/>
</dbReference>
<dbReference type="KEGG" id="ovi:T265_09980"/>
<evidence type="ECO:0000256" key="1">
    <source>
        <dbReference type="PROSITE-ProRule" id="PRU00042"/>
    </source>
</evidence>
<dbReference type="GeneID" id="20324148"/>
<protein>
    <recommendedName>
        <fullName evidence="2">C2H2-type domain-containing protein</fullName>
    </recommendedName>
</protein>
<feature type="domain" description="C2H2-type" evidence="2">
    <location>
        <begin position="17"/>
        <end position="45"/>
    </location>
</feature>
<keyword evidence="1" id="KW-0863">Zinc-finger</keyword>
<organism evidence="3 4">
    <name type="scientific">Opisthorchis viverrini</name>
    <name type="common">Southeast Asian liver fluke</name>
    <dbReference type="NCBI Taxonomy" id="6198"/>
    <lineage>
        <taxon>Eukaryota</taxon>
        <taxon>Metazoa</taxon>
        <taxon>Spiralia</taxon>
        <taxon>Lophotrochozoa</taxon>
        <taxon>Platyhelminthes</taxon>
        <taxon>Trematoda</taxon>
        <taxon>Digenea</taxon>
        <taxon>Opisthorchiida</taxon>
        <taxon>Opisthorchiata</taxon>
        <taxon>Opisthorchiidae</taxon>
        <taxon>Opisthorchis</taxon>
    </lineage>
</organism>
<proteinExistence type="predicted"/>
<keyword evidence="1" id="KW-0862">Zinc</keyword>